<evidence type="ECO:0000256" key="1">
    <source>
        <dbReference type="SAM" id="Phobius"/>
    </source>
</evidence>
<evidence type="ECO:0000313" key="2">
    <source>
        <dbReference type="EMBL" id="GKV06382.1"/>
    </source>
</evidence>
<gene>
    <name evidence="2" type="ORF">SLEP1_g18282</name>
</gene>
<dbReference type="AlphaFoldDB" id="A0AAV5IWY2"/>
<proteinExistence type="predicted"/>
<keyword evidence="1" id="KW-0812">Transmembrane</keyword>
<comment type="caution">
    <text evidence="2">The sequence shown here is derived from an EMBL/GenBank/DDBJ whole genome shotgun (WGS) entry which is preliminary data.</text>
</comment>
<keyword evidence="1" id="KW-1133">Transmembrane helix</keyword>
<reference evidence="2 3" key="1">
    <citation type="journal article" date="2021" name="Commun. Biol.">
        <title>The genome of Shorea leprosula (Dipterocarpaceae) highlights the ecological relevance of drought in aseasonal tropical rainforests.</title>
        <authorList>
            <person name="Ng K.K.S."/>
            <person name="Kobayashi M.J."/>
            <person name="Fawcett J.A."/>
            <person name="Hatakeyama M."/>
            <person name="Paape T."/>
            <person name="Ng C.H."/>
            <person name="Ang C.C."/>
            <person name="Tnah L.H."/>
            <person name="Lee C.T."/>
            <person name="Nishiyama T."/>
            <person name="Sese J."/>
            <person name="O'Brien M.J."/>
            <person name="Copetti D."/>
            <person name="Mohd Noor M.I."/>
            <person name="Ong R.C."/>
            <person name="Putra M."/>
            <person name="Sireger I.Z."/>
            <person name="Indrioko S."/>
            <person name="Kosugi Y."/>
            <person name="Izuno A."/>
            <person name="Isagi Y."/>
            <person name="Lee S.L."/>
            <person name="Shimizu K.K."/>
        </authorList>
    </citation>
    <scope>NUCLEOTIDE SEQUENCE [LARGE SCALE GENOMIC DNA]</scope>
    <source>
        <strain evidence="2">214</strain>
    </source>
</reference>
<protein>
    <submittedName>
        <fullName evidence="2">Uncharacterized protein</fullName>
    </submittedName>
</protein>
<feature type="transmembrane region" description="Helical" evidence="1">
    <location>
        <begin position="169"/>
        <end position="188"/>
    </location>
</feature>
<evidence type="ECO:0000313" key="3">
    <source>
        <dbReference type="Proteomes" id="UP001054252"/>
    </source>
</evidence>
<organism evidence="2 3">
    <name type="scientific">Rubroshorea leprosula</name>
    <dbReference type="NCBI Taxonomy" id="152421"/>
    <lineage>
        <taxon>Eukaryota</taxon>
        <taxon>Viridiplantae</taxon>
        <taxon>Streptophyta</taxon>
        <taxon>Embryophyta</taxon>
        <taxon>Tracheophyta</taxon>
        <taxon>Spermatophyta</taxon>
        <taxon>Magnoliopsida</taxon>
        <taxon>eudicotyledons</taxon>
        <taxon>Gunneridae</taxon>
        <taxon>Pentapetalae</taxon>
        <taxon>rosids</taxon>
        <taxon>malvids</taxon>
        <taxon>Malvales</taxon>
        <taxon>Dipterocarpaceae</taxon>
        <taxon>Rubroshorea</taxon>
    </lineage>
</organism>
<keyword evidence="1" id="KW-0472">Membrane</keyword>
<keyword evidence="3" id="KW-1185">Reference proteome</keyword>
<accession>A0AAV5IWY2</accession>
<sequence>MAYAGTLRTRTTCIARRCQPSFASTFAQHRSFGAGLSNTTVLGGFFREGRRSHFPSLLSNSFSSYRYMSTSIGVGSDKIWLMCDAVEVLKDTTVKAMASLISMVNKVARAAVDSFLPAVLHHFISRAHWLADLTTTCSSYTLPILTVLTFLIRIEPQLKRIRDARVNRLVKIMVTVFVTLQVALVWRFPKVILYYWITENMVAIFNHQDT</sequence>
<name>A0AAV5IWY2_9ROSI</name>
<dbReference type="Proteomes" id="UP001054252">
    <property type="component" value="Unassembled WGS sequence"/>
</dbReference>
<dbReference type="EMBL" id="BPVZ01000025">
    <property type="protein sequence ID" value="GKV06382.1"/>
    <property type="molecule type" value="Genomic_DNA"/>
</dbReference>